<dbReference type="InterPro" id="IPR021477">
    <property type="entry name" value="TVIIS_effector_SACOL2603_fam"/>
</dbReference>
<evidence type="ECO:0000313" key="1">
    <source>
        <dbReference type="EMBL" id="AXJ12894.1"/>
    </source>
</evidence>
<dbReference type="Proteomes" id="UP000255411">
    <property type="component" value="Chromosome"/>
</dbReference>
<evidence type="ECO:0008006" key="3">
    <source>
        <dbReference type="Google" id="ProtNLM"/>
    </source>
</evidence>
<name>A0A345VJJ2_9STRE</name>
<dbReference type="EMBL" id="CP022601">
    <property type="protein sequence ID" value="AXJ12894.1"/>
    <property type="molecule type" value="Genomic_DNA"/>
</dbReference>
<evidence type="ECO:0000313" key="2">
    <source>
        <dbReference type="Proteomes" id="UP000255411"/>
    </source>
</evidence>
<proteinExistence type="predicted"/>
<dbReference type="AlphaFoldDB" id="A0A345VJJ2"/>
<dbReference type="NCBIfam" id="TIGR04197">
    <property type="entry name" value="T7SS_SACOL2603"/>
    <property type="match status" value="1"/>
</dbReference>
<organism evidence="1 2">
    <name type="scientific">Streptococcus pluranimalium</name>
    <dbReference type="NCBI Taxonomy" id="82348"/>
    <lineage>
        <taxon>Bacteria</taxon>
        <taxon>Bacillati</taxon>
        <taxon>Bacillota</taxon>
        <taxon>Bacilli</taxon>
        <taxon>Lactobacillales</taxon>
        <taxon>Streptococcaceae</taxon>
        <taxon>Streptococcus</taxon>
    </lineage>
</organism>
<accession>A0A345VJJ2</accession>
<reference evidence="1 2" key="1">
    <citation type="submission" date="2017-07" db="EMBL/GenBank/DDBJ databases">
        <title>Streptococcus pluranimalium as cause of bovine abortion.</title>
        <authorList>
            <person name="Rodriguez Campos S."/>
            <person name="Gobeli Brawand S."/>
            <person name="Brodard I."/>
            <person name="Rychener L."/>
            <person name="Perreten V."/>
        </authorList>
    </citation>
    <scope>NUCLEOTIDE SEQUENCE [LARGE SCALE GENOMIC DNA]</scope>
    <source>
        <strain evidence="1 2">14A0014</strain>
    </source>
</reference>
<protein>
    <recommendedName>
        <fullName evidence="3">TIGR04197 family type VII secretion effector</fullName>
    </recommendedName>
</protein>
<gene>
    <name evidence="1" type="ORF">Sp14A_09730</name>
</gene>
<dbReference type="RefSeq" id="WP_115130112.1">
    <property type="nucleotide sequence ID" value="NZ_CP022601.1"/>
</dbReference>
<sequence length="124" mass="12603">MGSVILSSTATAAEFAQGIMNGANAIEASVDVTKDEDTTLSGNETASGAIDTELTTSLQICGQIKTFISNVQSVAKGFEAVDATMAEKMGVGTVAEAISSATVTPQTPIPATSTTTFDPFTPSY</sequence>